<dbReference type="KEGG" id="ffu:CLAFUR5_11671"/>
<evidence type="ECO:0000313" key="2">
    <source>
        <dbReference type="EMBL" id="UJO23014.1"/>
    </source>
</evidence>
<dbReference type="Proteomes" id="UP000756132">
    <property type="component" value="Chromosome 10"/>
</dbReference>
<dbReference type="RefSeq" id="XP_047767380.1">
    <property type="nucleotide sequence ID" value="XM_047910819.1"/>
</dbReference>
<reference evidence="2" key="2">
    <citation type="journal article" date="2022" name="Microb. Genom.">
        <title>A chromosome-scale genome assembly of the tomato pathogen Cladosporium fulvum reveals a compartmentalized genome architecture and the presence of a dispensable chromosome.</title>
        <authorList>
            <person name="Zaccaron A.Z."/>
            <person name="Chen L.H."/>
            <person name="Samaras A."/>
            <person name="Stergiopoulos I."/>
        </authorList>
    </citation>
    <scope>NUCLEOTIDE SEQUENCE</scope>
    <source>
        <strain evidence="2">Race5_Kim</strain>
    </source>
</reference>
<organism evidence="2 3">
    <name type="scientific">Passalora fulva</name>
    <name type="common">Tomato leaf mold</name>
    <name type="synonym">Cladosporium fulvum</name>
    <dbReference type="NCBI Taxonomy" id="5499"/>
    <lineage>
        <taxon>Eukaryota</taxon>
        <taxon>Fungi</taxon>
        <taxon>Dikarya</taxon>
        <taxon>Ascomycota</taxon>
        <taxon>Pezizomycotina</taxon>
        <taxon>Dothideomycetes</taxon>
        <taxon>Dothideomycetidae</taxon>
        <taxon>Mycosphaerellales</taxon>
        <taxon>Mycosphaerellaceae</taxon>
        <taxon>Fulvia</taxon>
    </lineage>
</organism>
<feature type="compositionally biased region" description="Acidic residues" evidence="1">
    <location>
        <begin position="358"/>
        <end position="390"/>
    </location>
</feature>
<feature type="compositionally biased region" description="Polar residues" evidence="1">
    <location>
        <begin position="623"/>
        <end position="640"/>
    </location>
</feature>
<feature type="compositionally biased region" description="Acidic residues" evidence="1">
    <location>
        <begin position="490"/>
        <end position="499"/>
    </location>
</feature>
<feature type="compositionally biased region" description="Basic and acidic residues" evidence="1">
    <location>
        <begin position="468"/>
        <end position="479"/>
    </location>
</feature>
<evidence type="ECO:0000313" key="3">
    <source>
        <dbReference type="Proteomes" id="UP000756132"/>
    </source>
</evidence>
<feature type="compositionally biased region" description="Basic and acidic residues" evidence="1">
    <location>
        <begin position="523"/>
        <end position="538"/>
    </location>
</feature>
<feature type="compositionally biased region" description="Low complexity" evidence="1">
    <location>
        <begin position="13"/>
        <end position="30"/>
    </location>
</feature>
<feature type="compositionally biased region" description="Acidic residues" evidence="1">
    <location>
        <begin position="512"/>
        <end position="522"/>
    </location>
</feature>
<accession>A0A9Q8PIG4</accession>
<feature type="compositionally biased region" description="Basic and acidic residues" evidence="1">
    <location>
        <begin position="708"/>
        <end position="725"/>
    </location>
</feature>
<evidence type="ECO:0000256" key="1">
    <source>
        <dbReference type="SAM" id="MobiDB-lite"/>
    </source>
</evidence>
<feature type="compositionally biased region" description="Acidic residues" evidence="1">
    <location>
        <begin position="782"/>
        <end position="796"/>
    </location>
</feature>
<proteinExistence type="predicted"/>
<feature type="compositionally biased region" description="Polar residues" evidence="1">
    <location>
        <begin position="312"/>
        <end position="329"/>
    </location>
</feature>
<dbReference type="OrthoDB" id="3946221at2759"/>
<feature type="compositionally biased region" description="Acidic residues" evidence="1">
    <location>
        <begin position="542"/>
        <end position="552"/>
    </location>
</feature>
<feature type="region of interest" description="Disordered" evidence="1">
    <location>
        <begin position="828"/>
        <end position="875"/>
    </location>
</feature>
<feature type="compositionally biased region" description="Basic and acidic residues" evidence="1">
    <location>
        <begin position="330"/>
        <end position="344"/>
    </location>
</feature>
<feature type="compositionally biased region" description="Basic and acidic residues" evidence="1">
    <location>
        <begin position="81"/>
        <end position="92"/>
    </location>
</feature>
<sequence>MARLSHIRTSQMPSSRDSSPDPLDLPTSPLVRHSPIKRQSSVKRSLSPRKVGRPRITATPTKSVVLDTPGAGDASPWRIKVTVEAEPRDGSPGKRMTRTTTVPPKDETSKRSSSPTKRTSPRKGTPAETKKPARKRKGTPIRDARPARPPPEVKATPEVTEAVQQRSHSPAGRASGRLAQLSGTPGSARYQRLSYAREELDAALQAAVGMSDAVPRCDPPGDKTVSMNEDFSMISVDSLQATREHGLSNSMRSMPDGEKSAVMVSYMASSPPKPQYPDLSKKSEMARSRLGQSATTPYDSMSGKSLGPARSVLSSAMKQSPLSQQQTRKASNEEQWQRERESVSRKIQSAPQENVVVVDDDVHDDDDVDEDMVDEGDQPADNADDEDDLWQTEASREVKVSMRDSRRSQHDPTHVAPPPQDREPQLEDLFADEPLKPARPKIPRTWRRSSGMDFEYIDSPAHQPVVDDVERAEDRKDSPDGSGVLTPPDTDSEDDEAEQVDVAQPAEHDQQDQETSDFEPDAEATRVHGSDVVDKEAQPLEAEAEQEDEIMSDDSVSPNGEDTGNFFAMNLPKVYTVQEPPKRRGRPPRQPSMNLTELLNLDGTNSPVKPAMAPLRRPALGDSRQQAGSSYSLQRPNQPQARRVDSAVNHSSSVAESSSKSLSSPLRKSLLRSSKMHGSPSAAEKQGPRPDVSHDMPPWRGRPRSGFFKKDRQEDAAADSFEGKTSDQQQLLQEARAISNRTHLQYIQDYAREHSNSQNMEMSDAGQDSQPRNKGKQPYVQQEEDALEEESGEEETDVHGPSGSYEERLNLESPGKVMVNFNDSRTSSLLAPTRHYPPLFDQPPPPRQQTQQLKPEDSPNTGILVAKRPTTTTATSTQTGIFSRLTSTFWSAITHPVAPVIDPAPPQPVPKPESLDAHFPPSLRAQLRERYGIVHDRFPWTMHHMRTVHRMLNSLTSGRADTLIPTRGRLPDSIAFYINKTLLSATGYEFFFTEQLAYVVWSFFQLRMPAHVIERMENGEDEWLGDTMAERCRGWFDSRHGSEELFQEVTHGKQVAEWVNRHEGIIGVNFVVRVLGVCVRSNELHGGP</sequence>
<feature type="region of interest" description="Disordered" evidence="1">
    <location>
        <begin position="266"/>
        <end position="811"/>
    </location>
</feature>
<feature type="compositionally biased region" description="Polar residues" evidence="1">
    <location>
        <begin position="592"/>
        <end position="607"/>
    </location>
</feature>
<feature type="compositionally biased region" description="Basic residues" evidence="1">
    <location>
        <begin position="438"/>
        <end position="447"/>
    </location>
</feature>
<feature type="compositionally biased region" description="Polar residues" evidence="1">
    <location>
        <begin position="290"/>
        <end position="303"/>
    </location>
</feature>
<reference evidence="2" key="1">
    <citation type="submission" date="2021-12" db="EMBL/GenBank/DDBJ databases">
        <authorList>
            <person name="Zaccaron A."/>
            <person name="Stergiopoulos I."/>
        </authorList>
    </citation>
    <scope>NUCLEOTIDE SEQUENCE</scope>
    <source>
        <strain evidence="2">Race5_Kim</strain>
    </source>
</reference>
<feature type="compositionally biased region" description="Polar residues" evidence="1">
    <location>
        <begin position="756"/>
        <end position="772"/>
    </location>
</feature>
<feature type="region of interest" description="Disordered" evidence="1">
    <location>
        <begin position="1"/>
        <end position="185"/>
    </location>
</feature>
<feature type="compositionally biased region" description="Basic and acidic residues" evidence="1">
    <location>
        <begin position="394"/>
        <end position="413"/>
    </location>
</feature>
<name>A0A9Q8PIG4_PASFU</name>
<protein>
    <submittedName>
        <fullName evidence="2">Uncharacterized protein</fullName>
    </submittedName>
</protein>
<dbReference type="GeneID" id="71991549"/>
<dbReference type="OMA" id="SKIPRTW"/>
<gene>
    <name evidence="2" type="ORF">CLAFUR5_11671</name>
</gene>
<dbReference type="EMBL" id="CP090172">
    <property type="protein sequence ID" value="UJO23014.1"/>
    <property type="molecule type" value="Genomic_DNA"/>
</dbReference>
<feature type="compositionally biased region" description="Low complexity" evidence="1">
    <location>
        <begin position="651"/>
        <end position="673"/>
    </location>
</feature>
<dbReference type="AlphaFoldDB" id="A0A9Q8PIG4"/>
<keyword evidence="3" id="KW-1185">Reference proteome</keyword>